<gene>
    <name evidence="1" type="ORF">L2E82_21340</name>
</gene>
<reference evidence="2" key="1">
    <citation type="journal article" date="2022" name="Mol. Ecol. Resour.">
        <title>The genomes of chicory, endive, great burdock and yacon provide insights into Asteraceae palaeo-polyploidization history and plant inulin production.</title>
        <authorList>
            <person name="Fan W."/>
            <person name="Wang S."/>
            <person name="Wang H."/>
            <person name="Wang A."/>
            <person name="Jiang F."/>
            <person name="Liu H."/>
            <person name="Zhao H."/>
            <person name="Xu D."/>
            <person name="Zhang Y."/>
        </authorList>
    </citation>
    <scope>NUCLEOTIDE SEQUENCE [LARGE SCALE GENOMIC DNA]</scope>
    <source>
        <strain evidence="2">cv. Punajuju</strain>
    </source>
</reference>
<name>A0ACB9DWD8_CICIN</name>
<evidence type="ECO:0000313" key="2">
    <source>
        <dbReference type="Proteomes" id="UP001055811"/>
    </source>
</evidence>
<protein>
    <submittedName>
        <fullName evidence="1">Uncharacterized protein</fullName>
    </submittedName>
</protein>
<accession>A0ACB9DWD8</accession>
<keyword evidence="2" id="KW-1185">Reference proteome</keyword>
<comment type="caution">
    <text evidence="1">The sequence shown here is derived from an EMBL/GenBank/DDBJ whole genome shotgun (WGS) entry which is preliminary data.</text>
</comment>
<dbReference type="EMBL" id="CM042012">
    <property type="protein sequence ID" value="KAI3750633.1"/>
    <property type="molecule type" value="Genomic_DNA"/>
</dbReference>
<evidence type="ECO:0000313" key="1">
    <source>
        <dbReference type="EMBL" id="KAI3750633.1"/>
    </source>
</evidence>
<dbReference type="Proteomes" id="UP001055811">
    <property type="component" value="Linkage Group LG04"/>
</dbReference>
<proteinExistence type="predicted"/>
<reference evidence="1 2" key="2">
    <citation type="journal article" date="2022" name="Mol. Ecol. Resour.">
        <title>The genomes of chicory, endive, great burdock and yacon provide insights into Asteraceae paleo-polyploidization history and plant inulin production.</title>
        <authorList>
            <person name="Fan W."/>
            <person name="Wang S."/>
            <person name="Wang H."/>
            <person name="Wang A."/>
            <person name="Jiang F."/>
            <person name="Liu H."/>
            <person name="Zhao H."/>
            <person name="Xu D."/>
            <person name="Zhang Y."/>
        </authorList>
    </citation>
    <scope>NUCLEOTIDE SEQUENCE [LARGE SCALE GENOMIC DNA]</scope>
    <source>
        <strain evidence="2">cv. Punajuju</strain>
        <tissue evidence="1">Leaves</tissue>
    </source>
</reference>
<sequence length="71" mass="8565">MPPLFNFYRKRAKPMVYLTQQSRLQRIHKQDYNSCRSHLYRSDSKSRTHTSVRPLNSFLLCQIDFVTEDLT</sequence>
<organism evidence="1 2">
    <name type="scientific">Cichorium intybus</name>
    <name type="common">Chicory</name>
    <dbReference type="NCBI Taxonomy" id="13427"/>
    <lineage>
        <taxon>Eukaryota</taxon>
        <taxon>Viridiplantae</taxon>
        <taxon>Streptophyta</taxon>
        <taxon>Embryophyta</taxon>
        <taxon>Tracheophyta</taxon>
        <taxon>Spermatophyta</taxon>
        <taxon>Magnoliopsida</taxon>
        <taxon>eudicotyledons</taxon>
        <taxon>Gunneridae</taxon>
        <taxon>Pentapetalae</taxon>
        <taxon>asterids</taxon>
        <taxon>campanulids</taxon>
        <taxon>Asterales</taxon>
        <taxon>Asteraceae</taxon>
        <taxon>Cichorioideae</taxon>
        <taxon>Cichorieae</taxon>
        <taxon>Cichoriinae</taxon>
        <taxon>Cichorium</taxon>
    </lineage>
</organism>